<accession>A0ABN1MC69</accession>
<evidence type="ECO:0000313" key="4">
    <source>
        <dbReference type="Proteomes" id="UP001500738"/>
    </source>
</evidence>
<evidence type="ECO:0000256" key="1">
    <source>
        <dbReference type="SAM" id="Phobius"/>
    </source>
</evidence>
<dbReference type="EMBL" id="BAAAFE010000011">
    <property type="protein sequence ID" value="GAA0867047.1"/>
    <property type="molecule type" value="Genomic_DNA"/>
</dbReference>
<protein>
    <recommendedName>
        <fullName evidence="2">CBU-0592-like domain-containing protein</fullName>
    </recommendedName>
</protein>
<dbReference type="InterPro" id="IPR058058">
    <property type="entry name" value="CBU_0592-like"/>
</dbReference>
<keyword evidence="1" id="KW-0472">Membrane</keyword>
<feature type="transmembrane region" description="Helical" evidence="1">
    <location>
        <begin position="37"/>
        <end position="55"/>
    </location>
</feature>
<comment type="caution">
    <text evidence="3">The sequence shown here is derived from an EMBL/GenBank/DDBJ whole genome shotgun (WGS) entry which is preliminary data.</text>
</comment>
<evidence type="ECO:0000259" key="2">
    <source>
        <dbReference type="Pfam" id="PF26604"/>
    </source>
</evidence>
<dbReference type="NCBIfam" id="NF047864">
    <property type="entry name" value="CBU_0592_membra"/>
    <property type="match status" value="1"/>
</dbReference>
<keyword evidence="4" id="KW-1185">Reference proteome</keyword>
<sequence length="89" mass="9505">MSAEAIIIEVIGWSAAVLILTAYILLSLGKLAARGYIYQWMNVIGAAGFIVNSGYNGAIPSAVLNIVWAGIGLFTISIIWRARKAPIAR</sequence>
<gene>
    <name evidence="3" type="ORF">GCM10009115_33400</name>
</gene>
<feature type="transmembrane region" description="Helical" evidence="1">
    <location>
        <begin position="61"/>
        <end position="80"/>
    </location>
</feature>
<feature type="domain" description="CBU-0592-like" evidence="2">
    <location>
        <begin position="9"/>
        <end position="83"/>
    </location>
</feature>
<feature type="transmembrane region" description="Helical" evidence="1">
    <location>
        <begin position="6"/>
        <end position="25"/>
    </location>
</feature>
<proteinExistence type="predicted"/>
<keyword evidence="1" id="KW-1133">Transmembrane helix</keyword>
<organism evidence="3 4">
    <name type="scientific">Sphingopyxis soli</name>
    <dbReference type="NCBI Taxonomy" id="592051"/>
    <lineage>
        <taxon>Bacteria</taxon>
        <taxon>Pseudomonadati</taxon>
        <taxon>Pseudomonadota</taxon>
        <taxon>Alphaproteobacteria</taxon>
        <taxon>Sphingomonadales</taxon>
        <taxon>Sphingomonadaceae</taxon>
        <taxon>Sphingopyxis</taxon>
    </lineage>
</organism>
<evidence type="ECO:0000313" key="3">
    <source>
        <dbReference type="EMBL" id="GAA0867047.1"/>
    </source>
</evidence>
<name>A0ABN1MC69_9SPHN</name>
<dbReference type="Pfam" id="PF26604">
    <property type="entry name" value="CBU_0592"/>
    <property type="match status" value="1"/>
</dbReference>
<keyword evidence="1" id="KW-0812">Transmembrane</keyword>
<dbReference type="Proteomes" id="UP001500738">
    <property type="component" value="Unassembled WGS sequence"/>
</dbReference>
<reference evidence="3 4" key="1">
    <citation type="journal article" date="2019" name="Int. J. Syst. Evol. Microbiol.">
        <title>The Global Catalogue of Microorganisms (GCM) 10K type strain sequencing project: providing services to taxonomists for standard genome sequencing and annotation.</title>
        <authorList>
            <consortium name="The Broad Institute Genomics Platform"/>
            <consortium name="The Broad Institute Genome Sequencing Center for Infectious Disease"/>
            <person name="Wu L."/>
            <person name="Ma J."/>
        </authorList>
    </citation>
    <scope>NUCLEOTIDE SEQUENCE [LARGE SCALE GENOMIC DNA]</scope>
    <source>
        <strain evidence="3 4">JCM 15910</strain>
    </source>
</reference>
<dbReference type="RefSeq" id="WP_215353311.1">
    <property type="nucleotide sequence ID" value="NZ_BAAAFE010000011.1"/>
</dbReference>